<feature type="transmembrane region" description="Helical" evidence="1">
    <location>
        <begin position="31"/>
        <end position="53"/>
    </location>
</feature>
<comment type="caution">
    <text evidence="2">The sequence shown here is derived from an EMBL/GenBank/DDBJ whole genome shotgun (WGS) entry which is preliminary data.</text>
</comment>
<dbReference type="EMBL" id="NPEU01000071">
    <property type="protein sequence ID" value="RAI39590.1"/>
    <property type="molecule type" value="Genomic_DNA"/>
</dbReference>
<evidence type="ECO:0000313" key="3">
    <source>
        <dbReference type="Proteomes" id="UP000248863"/>
    </source>
</evidence>
<dbReference type="Proteomes" id="UP000248863">
    <property type="component" value="Unassembled WGS sequence"/>
</dbReference>
<keyword evidence="1" id="KW-0472">Membrane</keyword>
<name>A0A327KL60_9BRAD</name>
<gene>
    <name evidence="2" type="ORF">CH338_09010</name>
</gene>
<reference evidence="2 3" key="1">
    <citation type="submission" date="2017-07" db="EMBL/GenBank/DDBJ databases">
        <title>Draft Genome Sequences of Select Purple Nonsulfur Bacteria.</title>
        <authorList>
            <person name="Lasarre B."/>
            <person name="Mckinlay J.B."/>
        </authorList>
    </citation>
    <scope>NUCLEOTIDE SEQUENCE [LARGE SCALE GENOMIC DNA]</scope>
    <source>
        <strain evidence="2 3">DSM 11907</strain>
    </source>
</reference>
<keyword evidence="1" id="KW-0812">Transmembrane</keyword>
<dbReference type="AlphaFoldDB" id="A0A327KL60"/>
<accession>A0A327KL60</accession>
<keyword evidence="1" id="KW-1133">Transmembrane helix</keyword>
<evidence type="ECO:0000313" key="2">
    <source>
        <dbReference type="EMBL" id="RAI39590.1"/>
    </source>
</evidence>
<organism evidence="2 3">
    <name type="scientific">Rhodoplanes elegans</name>
    <dbReference type="NCBI Taxonomy" id="29408"/>
    <lineage>
        <taxon>Bacteria</taxon>
        <taxon>Pseudomonadati</taxon>
        <taxon>Pseudomonadota</taxon>
        <taxon>Alphaproteobacteria</taxon>
        <taxon>Hyphomicrobiales</taxon>
        <taxon>Nitrobacteraceae</taxon>
        <taxon>Rhodoplanes</taxon>
    </lineage>
</organism>
<evidence type="ECO:0000256" key="1">
    <source>
        <dbReference type="SAM" id="Phobius"/>
    </source>
</evidence>
<protein>
    <submittedName>
        <fullName evidence="2">Uncharacterized protein</fullName>
    </submittedName>
</protein>
<keyword evidence="3" id="KW-1185">Reference proteome</keyword>
<proteinExistence type="predicted"/>
<sequence length="67" mass="6777">MLLAGAAWGVTVSLGLTATRAWRCGALCLDAAAVDAVVTAAIGVVTIGPLALFRRPAGDRSTRPTEP</sequence>